<proteinExistence type="predicted"/>
<dbReference type="Gene3D" id="3.40.720.10">
    <property type="entry name" value="Alkaline Phosphatase, subunit A"/>
    <property type="match status" value="1"/>
</dbReference>
<dbReference type="SUPFAM" id="SSF53649">
    <property type="entry name" value="Alkaline phosphatase-like"/>
    <property type="match status" value="1"/>
</dbReference>
<evidence type="ECO:0000313" key="1">
    <source>
        <dbReference type="EMBL" id="VDK30458.1"/>
    </source>
</evidence>
<name>A0A183CYP7_9BILA</name>
<sequence length="101" mass="11872">MIPTFPSKTFPNHYTIATGLYPPWNGIIDNYFYDFSFKEYFQTKTNRTGWYLGEPIWNTVQKYGLKSATYFWPGSESPVNGIGLQINLQYRFKFPLSVCLF</sequence>
<accession>A0A183CYP7</accession>
<protein>
    <submittedName>
        <fullName evidence="3">OMP_b-brl domain-containing protein</fullName>
    </submittedName>
</protein>
<dbReference type="AlphaFoldDB" id="A0A183CYP7"/>
<dbReference type="GO" id="GO:0016787">
    <property type="term" value="F:hydrolase activity"/>
    <property type="evidence" value="ECO:0007669"/>
    <property type="project" value="UniProtKB-ARBA"/>
</dbReference>
<organism evidence="3">
    <name type="scientific">Gongylonema pulchrum</name>
    <dbReference type="NCBI Taxonomy" id="637853"/>
    <lineage>
        <taxon>Eukaryota</taxon>
        <taxon>Metazoa</taxon>
        <taxon>Ecdysozoa</taxon>
        <taxon>Nematoda</taxon>
        <taxon>Chromadorea</taxon>
        <taxon>Rhabditida</taxon>
        <taxon>Spirurina</taxon>
        <taxon>Spiruromorpha</taxon>
        <taxon>Spiruroidea</taxon>
        <taxon>Gongylonematidae</taxon>
        <taxon>Gongylonema</taxon>
    </lineage>
</organism>
<dbReference type="PANTHER" id="PTHR10151:SF120">
    <property type="entry name" value="BIS(5'-ADENOSYL)-TRIPHOSPHATASE"/>
    <property type="match status" value="1"/>
</dbReference>
<evidence type="ECO:0000313" key="2">
    <source>
        <dbReference type="Proteomes" id="UP000271098"/>
    </source>
</evidence>
<dbReference type="EMBL" id="UYRT01001990">
    <property type="protein sequence ID" value="VDK30458.1"/>
    <property type="molecule type" value="Genomic_DNA"/>
</dbReference>
<dbReference type="PANTHER" id="PTHR10151">
    <property type="entry name" value="ECTONUCLEOTIDE PYROPHOSPHATASE/PHOSPHODIESTERASE"/>
    <property type="match status" value="1"/>
</dbReference>
<keyword evidence="2" id="KW-1185">Reference proteome</keyword>
<dbReference type="Proteomes" id="UP000271098">
    <property type="component" value="Unassembled WGS sequence"/>
</dbReference>
<reference evidence="3" key="1">
    <citation type="submission" date="2016-06" db="UniProtKB">
        <authorList>
            <consortium name="WormBaseParasite"/>
        </authorList>
    </citation>
    <scope>IDENTIFICATION</scope>
</reference>
<reference evidence="1 2" key="2">
    <citation type="submission" date="2018-11" db="EMBL/GenBank/DDBJ databases">
        <authorList>
            <consortium name="Pathogen Informatics"/>
        </authorList>
    </citation>
    <scope>NUCLEOTIDE SEQUENCE [LARGE SCALE GENOMIC DNA]</scope>
</reference>
<gene>
    <name evidence="1" type="ORF">GPUH_LOCUS1588</name>
</gene>
<dbReference type="OrthoDB" id="415411at2759"/>
<dbReference type="InterPro" id="IPR002591">
    <property type="entry name" value="Phosphodiest/P_Trfase"/>
</dbReference>
<dbReference type="Pfam" id="PF01663">
    <property type="entry name" value="Phosphodiest"/>
    <property type="match status" value="1"/>
</dbReference>
<dbReference type="WBParaSite" id="GPUH_0000159201-mRNA-1">
    <property type="protein sequence ID" value="GPUH_0000159201-mRNA-1"/>
    <property type="gene ID" value="GPUH_0000159201"/>
</dbReference>
<dbReference type="InterPro" id="IPR017850">
    <property type="entry name" value="Alkaline_phosphatase_core_sf"/>
</dbReference>
<evidence type="ECO:0000313" key="3">
    <source>
        <dbReference type="WBParaSite" id="GPUH_0000159201-mRNA-1"/>
    </source>
</evidence>